<dbReference type="EMBL" id="CAJVQB010007703">
    <property type="protein sequence ID" value="CAG8707724.1"/>
    <property type="molecule type" value="Genomic_DNA"/>
</dbReference>
<protein>
    <submittedName>
        <fullName evidence="1">8316_t:CDS:1</fullName>
    </submittedName>
</protein>
<dbReference type="Proteomes" id="UP000789901">
    <property type="component" value="Unassembled WGS sequence"/>
</dbReference>
<feature type="non-terminal residue" evidence="1">
    <location>
        <position position="1"/>
    </location>
</feature>
<evidence type="ECO:0000313" key="1">
    <source>
        <dbReference type="EMBL" id="CAG8707724.1"/>
    </source>
</evidence>
<name>A0ABN7V0M4_GIGMA</name>
<organism evidence="1 2">
    <name type="scientific">Gigaspora margarita</name>
    <dbReference type="NCBI Taxonomy" id="4874"/>
    <lineage>
        <taxon>Eukaryota</taxon>
        <taxon>Fungi</taxon>
        <taxon>Fungi incertae sedis</taxon>
        <taxon>Mucoromycota</taxon>
        <taxon>Glomeromycotina</taxon>
        <taxon>Glomeromycetes</taxon>
        <taxon>Diversisporales</taxon>
        <taxon>Gigasporaceae</taxon>
        <taxon>Gigaspora</taxon>
    </lineage>
</organism>
<proteinExistence type="predicted"/>
<gene>
    <name evidence="1" type="ORF">GMARGA_LOCUS12552</name>
</gene>
<sequence length="89" mass="10444">NLESTAIEVRQVYIEEVEYSRLEDETMYSKLDDESTYSRLEDEATYSRLHDKDSKGIVEIKSDMYDGKVEYSKIGKVKYSKERGDKENS</sequence>
<reference evidence="1 2" key="1">
    <citation type="submission" date="2021-06" db="EMBL/GenBank/DDBJ databases">
        <authorList>
            <person name="Kallberg Y."/>
            <person name="Tangrot J."/>
            <person name="Rosling A."/>
        </authorList>
    </citation>
    <scope>NUCLEOTIDE SEQUENCE [LARGE SCALE GENOMIC DNA]</scope>
    <source>
        <strain evidence="1 2">120-4 pot B 10/14</strain>
    </source>
</reference>
<comment type="caution">
    <text evidence="1">The sequence shown here is derived from an EMBL/GenBank/DDBJ whole genome shotgun (WGS) entry which is preliminary data.</text>
</comment>
<accession>A0ABN7V0M4</accession>
<keyword evidence="2" id="KW-1185">Reference proteome</keyword>
<evidence type="ECO:0000313" key="2">
    <source>
        <dbReference type="Proteomes" id="UP000789901"/>
    </source>
</evidence>